<gene>
    <name evidence="2" type="ORF">NDU88_005026</name>
</gene>
<protein>
    <recommendedName>
        <fullName evidence="4">Prolactin receptor</fullName>
    </recommendedName>
</protein>
<sequence length="77" mass="8453">MGAELRGNDANFKEDAVFPRSASGIEPLNQDKDWTKETGRCREETGADSPSLRDVTTKEPYPTSGLTLPVTLQENRG</sequence>
<proteinExistence type="predicted"/>
<organism evidence="2 3">
    <name type="scientific">Pleurodeles waltl</name>
    <name type="common">Iberian ribbed newt</name>
    <dbReference type="NCBI Taxonomy" id="8319"/>
    <lineage>
        <taxon>Eukaryota</taxon>
        <taxon>Metazoa</taxon>
        <taxon>Chordata</taxon>
        <taxon>Craniata</taxon>
        <taxon>Vertebrata</taxon>
        <taxon>Euteleostomi</taxon>
        <taxon>Amphibia</taxon>
        <taxon>Batrachia</taxon>
        <taxon>Caudata</taxon>
        <taxon>Salamandroidea</taxon>
        <taxon>Salamandridae</taxon>
        <taxon>Pleurodelinae</taxon>
        <taxon>Pleurodeles</taxon>
    </lineage>
</organism>
<evidence type="ECO:0000313" key="2">
    <source>
        <dbReference type="EMBL" id="KAJ1164590.1"/>
    </source>
</evidence>
<reference evidence="2" key="1">
    <citation type="journal article" date="2022" name="bioRxiv">
        <title>Sequencing and chromosome-scale assembly of the giantPleurodeles waltlgenome.</title>
        <authorList>
            <person name="Brown T."/>
            <person name="Elewa A."/>
            <person name="Iarovenko S."/>
            <person name="Subramanian E."/>
            <person name="Araus A.J."/>
            <person name="Petzold A."/>
            <person name="Susuki M."/>
            <person name="Suzuki K.-i.T."/>
            <person name="Hayashi T."/>
            <person name="Toyoda A."/>
            <person name="Oliveira C."/>
            <person name="Osipova E."/>
            <person name="Leigh N.D."/>
            <person name="Simon A."/>
            <person name="Yun M.H."/>
        </authorList>
    </citation>
    <scope>NUCLEOTIDE SEQUENCE</scope>
    <source>
        <strain evidence="2">20211129_DDA</strain>
        <tissue evidence="2">Liver</tissue>
    </source>
</reference>
<dbReference type="AlphaFoldDB" id="A0AAV7SKI1"/>
<dbReference type="Proteomes" id="UP001066276">
    <property type="component" value="Chromosome 4_2"/>
</dbReference>
<feature type="region of interest" description="Disordered" evidence="1">
    <location>
        <begin position="1"/>
        <end position="77"/>
    </location>
</feature>
<evidence type="ECO:0000313" key="3">
    <source>
        <dbReference type="Proteomes" id="UP001066276"/>
    </source>
</evidence>
<evidence type="ECO:0008006" key="4">
    <source>
        <dbReference type="Google" id="ProtNLM"/>
    </source>
</evidence>
<keyword evidence="3" id="KW-1185">Reference proteome</keyword>
<feature type="compositionally biased region" description="Polar residues" evidence="1">
    <location>
        <begin position="64"/>
        <end position="77"/>
    </location>
</feature>
<feature type="compositionally biased region" description="Basic and acidic residues" evidence="1">
    <location>
        <begin position="29"/>
        <end position="45"/>
    </location>
</feature>
<name>A0AAV7SKI1_PLEWA</name>
<dbReference type="EMBL" id="JANPWB010000008">
    <property type="protein sequence ID" value="KAJ1164590.1"/>
    <property type="molecule type" value="Genomic_DNA"/>
</dbReference>
<evidence type="ECO:0000256" key="1">
    <source>
        <dbReference type="SAM" id="MobiDB-lite"/>
    </source>
</evidence>
<accession>A0AAV7SKI1</accession>
<comment type="caution">
    <text evidence="2">The sequence shown here is derived from an EMBL/GenBank/DDBJ whole genome shotgun (WGS) entry which is preliminary data.</text>
</comment>